<keyword evidence="4" id="KW-0653">Protein transport</keyword>
<reference evidence="9 10" key="1">
    <citation type="journal article" date="2024" name="Nat. Commun.">
        <title>Phylogenomics reveals the evolutionary origins of lichenization in chlorophyte algae.</title>
        <authorList>
            <person name="Puginier C."/>
            <person name="Libourel C."/>
            <person name="Otte J."/>
            <person name="Skaloud P."/>
            <person name="Haon M."/>
            <person name="Grisel S."/>
            <person name="Petersen M."/>
            <person name="Berrin J.G."/>
            <person name="Delaux P.M."/>
            <person name="Dal Grande F."/>
            <person name="Keller J."/>
        </authorList>
    </citation>
    <scope>NUCLEOTIDE SEQUENCE [LARGE SCALE GENOMIC DNA]</scope>
    <source>
        <strain evidence="9 10">SAG 2036</strain>
    </source>
</reference>
<evidence type="ECO:0000313" key="9">
    <source>
        <dbReference type="EMBL" id="KAK9791149.1"/>
    </source>
</evidence>
<dbReference type="GO" id="GO:0005829">
    <property type="term" value="C:cytosol"/>
    <property type="evidence" value="ECO:0007669"/>
    <property type="project" value="GOC"/>
</dbReference>
<protein>
    <recommendedName>
        <fullName evidence="8">Vacuolar protein sorting-associated protein 54 C-terminal domain-containing protein</fullName>
    </recommendedName>
</protein>
<gene>
    <name evidence="9" type="ORF">WJX73_003285</name>
</gene>
<dbReference type="InterPro" id="IPR039745">
    <property type="entry name" value="Vps54"/>
</dbReference>
<dbReference type="GO" id="GO:0015031">
    <property type="term" value="P:protein transport"/>
    <property type="evidence" value="ECO:0007669"/>
    <property type="project" value="UniProtKB-KW"/>
</dbReference>
<feature type="compositionally biased region" description="Low complexity" evidence="7">
    <location>
        <begin position="1070"/>
        <end position="1086"/>
    </location>
</feature>
<evidence type="ECO:0000256" key="4">
    <source>
        <dbReference type="ARBA" id="ARBA00022927"/>
    </source>
</evidence>
<feature type="region of interest" description="Disordered" evidence="7">
    <location>
        <begin position="1"/>
        <end position="62"/>
    </location>
</feature>
<dbReference type="PANTHER" id="PTHR12965">
    <property type="entry name" value="VACUOLAR PROTEIN SORTING 54"/>
    <property type="match status" value="1"/>
</dbReference>
<dbReference type="PANTHER" id="PTHR12965:SF0">
    <property type="entry name" value="VACUOLAR PROTEIN SORTING-ASSOCIATED PROTEIN 54"/>
    <property type="match status" value="1"/>
</dbReference>
<keyword evidence="10" id="KW-1185">Reference proteome</keyword>
<organism evidence="9 10">
    <name type="scientific">Symbiochloris irregularis</name>
    <dbReference type="NCBI Taxonomy" id="706552"/>
    <lineage>
        <taxon>Eukaryota</taxon>
        <taxon>Viridiplantae</taxon>
        <taxon>Chlorophyta</taxon>
        <taxon>core chlorophytes</taxon>
        <taxon>Trebouxiophyceae</taxon>
        <taxon>Trebouxiales</taxon>
        <taxon>Trebouxiaceae</taxon>
        <taxon>Symbiochloris</taxon>
    </lineage>
</organism>
<dbReference type="GO" id="GO:0006896">
    <property type="term" value="P:Golgi to vacuole transport"/>
    <property type="evidence" value="ECO:0007669"/>
    <property type="project" value="TreeGrafter"/>
</dbReference>
<feature type="compositionally biased region" description="Basic and acidic residues" evidence="7">
    <location>
        <begin position="14"/>
        <end position="27"/>
    </location>
</feature>
<comment type="similarity">
    <text evidence="2">Belongs to the VPS54 family.</text>
</comment>
<keyword evidence="3" id="KW-0813">Transport</keyword>
<feature type="region of interest" description="Disordered" evidence="7">
    <location>
        <begin position="706"/>
        <end position="728"/>
    </location>
</feature>
<dbReference type="Pfam" id="PF07928">
    <property type="entry name" value="Vps54"/>
    <property type="match status" value="1"/>
</dbReference>
<dbReference type="GO" id="GO:0000938">
    <property type="term" value="C:GARP complex"/>
    <property type="evidence" value="ECO:0007669"/>
    <property type="project" value="InterPro"/>
</dbReference>
<keyword evidence="6" id="KW-0175">Coiled coil</keyword>
<evidence type="ECO:0000256" key="1">
    <source>
        <dbReference type="ARBA" id="ARBA00004601"/>
    </source>
</evidence>
<evidence type="ECO:0000256" key="5">
    <source>
        <dbReference type="ARBA" id="ARBA00023034"/>
    </source>
</evidence>
<dbReference type="Proteomes" id="UP001465755">
    <property type="component" value="Unassembled WGS sequence"/>
</dbReference>
<comment type="subcellular location">
    <subcellularLocation>
        <location evidence="1">Golgi apparatus</location>
        <location evidence="1">trans-Golgi network</location>
    </subcellularLocation>
</comment>
<feature type="domain" description="Vacuolar protein sorting-associated protein 54 C-terminal" evidence="8">
    <location>
        <begin position="742"/>
        <end position="792"/>
    </location>
</feature>
<dbReference type="EMBL" id="JALJOQ010000182">
    <property type="protein sequence ID" value="KAK9791149.1"/>
    <property type="molecule type" value="Genomic_DNA"/>
</dbReference>
<evidence type="ECO:0000259" key="8">
    <source>
        <dbReference type="Pfam" id="PF07928"/>
    </source>
</evidence>
<dbReference type="InterPro" id="IPR012501">
    <property type="entry name" value="Vps54_C"/>
</dbReference>
<comment type="caution">
    <text evidence="9">The sequence shown here is derived from an EMBL/GenBank/DDBJ whole genome shotgun (WGS) entry which is preliminary data.</text>
</comment>
<evidence type="ECO:0000256" key="7">
    <source>
        <dbReference type="SAM" id="MobiDB-lite"/>
    </source>
</evidence>
<evidence type="ECO:0000256" key="6">
    <source>
        <dbReference type="ARBA" id="ARBA00023054"/>
    </source>
</evidence>
<accession>A0AAW1NR29</accession>
<sequence>MHRPDVPTPFAFLRPDRSTEDSFDGRTDVPVSQAASTTSNVNDTTWERPKRVSDGSTDDASSRFSLESAASSRFSLGVDARASFAGAPSGPLRTSSSAILRGRKHSLTARDAALFTASQGLTPLLNAPGQNATAGQASWGWVFGGQAPLPLVPPPLAPGLLPEVQELDFLPYLRAHAETHVRFQHAARKQREHDQGTGIHGRHEPGEGLVAALREVPQMYFAEDFSLTRQDTWEAVGLGSQTDAELALRHDQAQAHFDACETHFTGEVAARSAHFFEAAGVVSDARSSLGGAFDLVHGLRAEVRDMKEGVLENAVRVQALQRRRGNLVEVDEQLRVIALVVAALEAASLLVPQGAFLEVLEVVDEIRGIAASGVLSGLHAFRDLPSQLAYYAQAVNETMVSSFLQATFNAQLDALVSVEVLGVASSYQEPFAESASQPHRPADILEASTAASEAASDAADLDIHVEVVRGLLRTGRLQQAIAACRDMMVVEVKQGIRDVVEQSLPALLDPTWEIPADAFLADKLQVLSPQSFMLVLSAVRNVFSACLQHACRVQAAVLAAAQSAAAASAPSSMLSKAPALPRGQEKDLQKLLGTLVQSITDAALSRWTKLLAARAGQAASGSLEELQELLSISADMAQLSEASGALPSQALCQALQLQCRAFLDHLHRSHISCLSKELDGELWAAAEVPASSQAIADGFQHSGGQLYSAQSAPENAAPGHAESANGDEASDVYEEKLHIGSESYFVIEGLLTLLQLLRSYQHLQQLAPELVPELAHRAVELIKVFNSRTCQLAIFTSPITPGRRALLIPEFERALKDLKIHHAEILGKFVAIMRERLTASLRQLPAAASQWRYNDESAQGQQYTPSPFAASLTKQLRILSQVLSTMLHPRELETVFGDVTKLYSRAVCDAFTQLPSQGQAWEAQAATDLHALLAALQDGPPVHLRLSSRQQSESEELFMAHTDSRTEHVVQGLQHALTNRLRTSDVEEHTATVSRAMRGLVSTSSGLNTPIEEDGASGLNTPLEEAPDGGQEDTAPLDVLSIPEREPPGSTFADAGTRFFGSRRTDSPKAGESAQSSASGEGSSAAKEGRTFSWSPSRNLNAAKMLQRIEQLARRTKE</sequence>
<proteinExistence type="inferred from homology"/>
<feature type="region of interest" description="Disordered" evidence="7">
    <location>
        <begin position="992"/>
        <end position="1104"/>
    </location>
</feature>
<dbReference type="GO" id="GO:0042147">
    <property type="term" value="P:retrograde transport, endosome to Golgi"/>
    <property type="evidence" value="ECO:0007669"/>
    <property type="project" value="InterPro"/>
</dbReference>
<dbReference type="GO" id="GO:0019905">
    <property type="term" value="F:syntaxin binding"/>
    <property type="evidence" value="ECO:0007669"/>
    <property type="project" value="TreeGrafter"/>
</dbReference>
<keyword evidence="5" id="KW-0333">Golgi apparatus</keyword>
<evidence type="ECO:0000313" key="10">
    <source>
        <dbReference type="Proteomes" id="UP001465755"/>
    </source>
</evidence>
<evidence type="ECO:0000256" key="2">
    <source>
        <dbReference type="ARBA" id="ARBA00009150"/>
    </source>
</evidence>
<name>A0AAW1NR29_9CHLO</name>
<dbReference type="AlphaFoldDB" id="A0AAW1NR29"/>
<evidence type="ECO:0000256" key="3">
    <source>
        <dbReference type="ARBA" id="ARBA00022448"/>
    </source>
</evidence>
<feature type="compositionally biased region" description="Polar residues" evidence="7">
    <location>
        <begin position="33"/>
        <end position="44"/>
    </location>
</feature>